<dbReference type="Pfam" id="PF00535">
    <property type="entry name" value="Glycos_transf_2"/>
    <property type="match status" value="1"/>
</dbReference>
<gene>
    <name evidence="2" type="ORF">E6C60_0567</name>
</gene>
<evidence type="ECO:0000313" key="3">
    <source>
        <dbReference type="Proteomes" id="UP000300879"/>
    </source>
</evidence>
<dbReference type="PANTHER" id="PTHR43685">
    <property type="entry name" value="GLYCOSYLTRANSFERASE"/>
    <property type="match status" value="1"/>
</dbReference>
<protein>
    <submittedName>
        <fullName evidence="2">Glycosyl transferase</fullName>
    </submittedName>
</protein>
<dbReference type="KEGG" id="palo:E6C60_0567"/>
<name>A0A4P8XIH2_9BACL</name>
<sequence length="410" mass="47445">MIDVGVVMPLYKQEPEFLRAAIDSLRSQRYEHFIVIVVIDGAPEMEPLVREYIGEDDRFVLLPQPENRGVAAALNKGFEELFTFPNIRYVTWVSSDNIYYPDFLQRLRQRLSEGPEELGLVYSSFQSISNEGTPLHSEYQLAAQRKYQSSAKDKLLDACIIGVSFMYKAQYAKCIDGYHMVPVEDYEYWLRLTEHCDIRYLPVELMDYRVDSTFSVSASLKDEARHRQWRYTYHLARHQARVRQGIPHALTVIYPLSTVSPVDVARIENLYDQSFSNYVTAILDLSPDESVSAALSNIPHPLTKFMWLPGEREEQAVYYAAQMIETPFAMMIGTEPFAAVTDLEVLTKQLLKAPAEVESNYYNSTHSDVDYRYPGVPFQFRAIQHELFRTDSLRARLKTYMMSQRQEGLL</sequence>
<dbReference type="InterPro" id="IPR001173">
    <property type="entry name" value="Glyco_trans_2-like"/>
</dbReference>
<keyword evidence="3" id="KW-1185">Reference proteome</keyword>
<feature type="domain" description="Glycosyltransferase 2-like" evidence="1">
    <location>
        <begin position="6"/>
        <end position="173"/>
    </location>
</feature>
<dbReference type="AlphaFoldDB" id="A0A4P8XIH2"/>
<dbReference type="RefSeq" id="WP_138224375.1">
    <property type="nucleotide sequence ID" value="NZ_CP040396.1"/>
</dbReference>
<dbReference type="PANTHER" id="PTHR43685:SF2">
    <property type="entry name" value="GLYCOSYLTRANSFERASE 2-LIKE DOMAIN-CONTAINING PROTEIN"/>
    <property type="match status" value="1"/>
</dbReference>
<organism evidence="2 3">
    <name type="scientific">Paenibacillus algicola</name>
    <dbReference type="NCBI Taxonomy" id="2565926"/>
    <lineage>
        <taxon>Bacteria</taxon>
        <taxon>Bacillati</taxon>
        <taxon>Bacillota</taxon>
        <taxon>Bacilli</taxon>
        <taxon>Bacillales</taxon>
        <taxon>Paenibacillaceae</taxon>
        <taxon>Paenibacillus</taxon>
    </lineage>
</organism>
<dbReference type="Gene3D" id="3.90.550.10">
    <property type="entry name" value="Spore Coat Polysaccharide Biosynthesis Protein SpsA, Chain A"/>
    <property type="match status" value="1"/>
</dbReference>
<dbReference type="CDD" id="cd00761">
    <property type="entry name" value="Glyco_tranf_GTA_type"/>
    <property type="match status" value="1"/>
</dbReference>
<dbReference type="SUPFAM" id="SSF53448">
    <property type="entry name" value="Nucleotide-diphospho-sugar transferases"/>
    <property type="match status" value="1"/>
</dbReference>
<evidence type="ECO:0000259" key="1">
    <source>
        <dbReference type="Pfam" id="PF00535"/>
    </source>
</evidence>
<reference evidence="2 3" key="1">
    <citation type="submission" date="2019-05" db="EMBL/GenBank/DDBJ databases">
        <authorList>
            <person name="Chen C."/>
        </authorList>
    </citation>
    <scope>NUCLEOTIDE SEQUENCE [LARGE SCALE GENOMIC DNA]</scope>
    <source>
        <strain evidence="2 3">HB172198</strain>
    </source>
</reference>
<accession>A0A4P8XIH2</accession>
<proteinExistence type="predicted"/>
<dbReference type="InterPro" id="IPR050834">
    <property type="entry name" value="Glycosyltransf_2"/>
</dbReference>
<dbReference type="EMBL" id="CP040396">
    <property type="protein sequence ID" value="QCT01290.1"/>
    <property type="molecule type" value="Genomic_DNA"/>
</dbReference>
<keyword evidence="2" id="KW-0808">Transferase</keyword>
<dbReference type="OrthoDB" id="9785185at2"/>
<dbReference type="InterPro" id="IPR029044">
    <property type="entry name" value="Nucleotide-diphossugar_trans"/>
</dbReference>
<evidence type="ECO:0000313" key="2">
    <source>
        <dbReference type="EMBL" id="QCT01290.1"/>
    </source>
</evidence>
<dbReference type="GO" id="GO:0016740">
    <property type="term" value="F:transferase activity"/>
    <property type="evidence" value="ECO:0007669"/>
    <property type="project" value="UniProtKB-KW"/>
</dbReference>
<dbReference type="Proteomes" id="UP000300879">
    <property type="component" value="Chromosome"/>
</dbReference>